<dbReference type="InterPro" id="IPR011009">
    <property type="entry name" value="Kinase-like_dom_sf"/>
</dbReference>
<dbReference type="AlphaFoldDB" id="A0AAN7JX98"/>
<dbReference type="GO" id="GO:0016020">
    <property type="term" value="C:membrane"/>
    <property type="evidence" value="ECO:0007669"/>
    <property type="project" value="UniProtKB-SubCell"/>
</dbReference>
<dbReference type="SUPFAM" id="SSF56112">
    <property type="entry name" value="Protein kinase-like (PK-like)"/>
    <property type="match status" value="1"/>
</dbReference>
<evidence type="ECO:0000256" key="5">
    <source>
        <dbReference type="ARBA" id="ARBA00022737"/>
    </source>
</evidence>
<evidence type="ECO:0000256" key="4">
    <source>
        <dbReference type="ARBA" id="ARBA00022729"/>
    </source>
</evidence>
<comment type="caution">
    <text evidence="15">The sequence shown here is derived from an EMBL/GenBank/DDBJ whole genome shotgun (WGS) entry which is preliminary data.</text>
</comment>
<dbReference type="Gene3D" id="3.80.10.10">
    <property type="entry name" value="Ribonuclease Inhibitor"/>
    <property type="match status" value="1"/>
</dbReference>
<feature type="region of interest" description="Disordered" evidence="12">
    <location>
        <begin position="401"/>
        <end position="426"/>
    </location>
</feature>
<dbReference type="Pfam" id="PF00560">
    <property type="entry name" value="LRR_1"/>
    <property type="match status" value="3"/>
</dbReference>
<keyword evidence="6" id="KW-0547">Nucleotide-binding</keyword>
<proteinExistence type="predicted"/>
<evidence type="ECO:0000256" key="11">
    <source>
        <dbReference type="ARBA" id="ARBA00023180"/>
    </source>
</evidence>
<keyword evidence="3 13" id="KW-0812">Transmembrane</keyword>
<reference evidence="15 16" key="1">
    <citation type="journal article" date="2023" name="Hortic Res">
        <title>Pangenome of water caltrop reveals structural variations and asymmetric subgenome divergence after allopolyploidization.</title>
        <authorList>
            <person name="Zhang X."/>
            <person name="Chen Y."/>
            <person name="Wang L."/>
            <person name="Yuan Y."/>
            <person name="Fang M."/>
            <person name="Shi L."/>
            <person name="Lu R."/>
            <person name="Comes H.P."/>
            <person name="Ma Y."/>
            <person name="Chen Y."/>
            <person name="Huang G."/>
            <person name="Zhou Y."/>
            <person name="Zheng Z."/>
            <person name="Qiu Y."/>
        </authorList>
    </citation>
    <scope>NUCLEOTIDE SEQUENCE [LARGE SCALE GENOMIC DNA]</scope>
    <source>
        <tissue evidence="15">Roots</tissue>
    </source>
</reference>
<gene>
    <name evidence="15" type="ORF">SAY87_009001</name>
</gene>
<evidence type="ECO:0000256" key="12">
    <source>
        <dbReference type="SAM" id="MobiDB-lite"/>
    </source>
</evidence>
<keyword evidence="4" id="KW-0732">Signal</keyword>
<dbReference type="FunFam" id="1.10.510.10:FF:000479">
    <property type="entry name" value="Leucine-rich repeat receptor-like protein kinase"/>
    <property type="match status" value="1"/>
</dbReference>
<feature type="region of interest" description="Disordered" evidence="12">
    <location>
        <begin position="40"/>
        <end position="71"/>
    </location>
</feature>
<feature type="compositionally biased region" description="Polar residues" evidence="12">
    <location>
        <begin position="17"/>
        <end position="27"/>
    </location>
</feature>
<name>A0AAN7JX98_9MYRT</name>
<evidence type="ECO:0000256" key="2">
    <source>
        <dbReference type="ARBA" id="ARBA00022614"/>
    </source>
</evidence>
<keyword evidence="2" id="KW-0433">Leucine-rich repeat</keyword>
<comment type="subcellular location">
    <subcellularLocation>
        <location evidence="1">Membrane</location>
        <topology evidence="1">Single-pass membrane protein</topology>
    </subcellularLocation>
</comment>
<feature type="region of interest" description="Disordered" evidence="12">
    <location>
        <begin position="1"/>
        <end position="27"/>
    </location>
</feature>
<sequence>MDFSAYPRHLGRDAWPPTQSSDSRTSGQMVDHVKFPLHHPWQGCSENPPPPNILLQDSADGGDSSFPSPGIPPEDLYTGMATNSTCALSLLSNQSWSSSRSQAATLGMMEVSTHQGPTTATTHGASQFTSTSWGFKAADGSADIPSHGGLGHLSQPLDSHFSGELELSQQSGKQYMELDDSRAFDASEQQNRSYLNYEQPFQVNPVANVLSLRRKLDGLNLTGILGTELHSMHNLKHLDLSSNGIHGKIPQKLPPNATLINLAYNQLVDSIPYSIGSLKHLRHLNLSHNNLSGAIGNVFSALQNLKKMDLSYNGFAGDLPSSFSSLTNLTELYLQNNNFTGAVILLASLPLTDLNIQENNFSGIIPKGFEKIPNLWFDGNNFDAVGSPPWLHPLSMPVQRNISSPPTSQSSAIENHPFPKVHRPKKKKVGPGGIACIVGGGMLAVSCAALLVAIFARQARAVKPKRLRSRSYIESRLNRTMRGQASPAALLPVRSPAISTNSMVYTRRSFCRESKFPARAKIFTVEQLQSATNGFSEERNIGEGSLGSVYKAYLPDGRILAVKVIKMVSLSFEEEEQVLGVILTVSKLRHPNVVTLLGYCIEHGQHILVYEYVRNLSLEDALHSGIYRPLPWNIRLKIALGVAQALEYMHLEASPPVAHNNIKAGNILLDGELSPRVCDCGLAVLRPFTSNSVKLKASEMAIRDSGYIAPEDGQPGIEKIKSDIYAFGVLLLELLTGRRPLDISTPRQENSLVRWASCRLHDLQYLEMMVDHGIRGTISSRSLSRLADIISRCLQPDYEFRPPMSDVVESLLCLQERLSLPEDRNECEIQDKSFRSTHTRFFGSPTSHFSSEI</sequence>
<evidence type="ECO:0000256" key="10">
    <source>
        <dbReference type="ARBA" id="ARBA00023170"/>
    </source>
</evidence>
<dbReference type="PANTHER" id="PTHR48056:SF81">
    <property type="entry name" value="RECEPTOR PROTEIN-TYROSINE KINASE CEPR1"/>
    <property type="match status" value="1"/>
</dbReference>
<dbReference type="PROSITE" id="PS50011">
    <property type="entry name" value="PROTEIN_KINASE_DOM"/>
    <property type="match status" value="1"/>
</dbReference>
<feature type="transmembrane region" description="Helical" evidence="13">
    <location>
        <begin position="432"/>
        <end position="456"/>
    </location>
</feature>
<keyword evidence="9 13" id="KW-0472">Membrane</keyword>
<dbReference type="InterPro" id="IPR032675">
    <property type="entry name" value="LRR_dom_sf"/>
</dbReference>
<accession>A0AAN7JX98</accession>
<protein>
    <recommendedName>
        <fullName evidence="14">Protein kinase domain-containing protein</fullName>
    </recommendedName>
</protein>
<keyword evidence="11" id="KW-0325">Glycoprotein</keyword>
<dbReference type="Proteomes" id="UP001345219">
    <property type="component" value="Chromosome 8"/>
</dbReference>
<evidence type="ECO:0000259" key="14">
    <source>
        <dbReference type="PROSITE" id="PS50011"/>
    </source>
</evidence>
<dbReference type="Pfam" id="PF13516">
    <property type="entry name" value="LRR_6"/>
    <property type="match status" value="1"/>
</dbReference>
<feature type="compositionally biased region" description="Polar residues" evidence="12">
    <location>
        <begin position="401"/>
        <end position="413"/>
    </location>
</feature>
<evidence type="ECO:0000256" key="9">
    <source>
        <dbReference type="ARBA" id="ARBA00023136"/>
    </source>
</evidence>
<evidence type="ECO:0000313" key="15">
    <source>
        <dbReference type="EMBL" id="KAK4755244.1"/>
    </source>
</evidence>
<dbReference type="InterPro" id="IPR001611">
    <property type="entry name" value="Leu-rich_rpt"/>
</dbReference>
<dbReference type="GO" id="GO:0005524">
    <property type="term" value="F:ATP binding"/>
    <property type="evidence" value="ECO:0007669"/>
    <property type="project" value="UniProtKB-KW"/>
</dbReference>
<evidence type="ECO:0000256" key="3">
    <source>
        <dbReference type="ARBA" id="ARBA00022692"/>
    </source>
</evidence>
<dbReference type="InterPro" id="IPR003591">
    <property type="entry name" value="Leu-rich_rpt_typical-subtyp"/>
</dbReference>
<keyword evidence="8 13" id="KW-1133">Transmembrane helix</keyword>
<dbReference type="InterPro" id="IPR000719">
    <property type="entry name" value="Prot_kinase_dom"/>
</dbReference>
<feature type="domain" description="Protein kinase" evidence="14">
    <location>
        <begin position="535"/>
        <end position="818"/>
    </location>
</feature>
<dbReference type="GO" id="GO:0004672">
    <property type="term" value="F:protein kinase activity"/>
    <property type="evidence" value="ECO:0007669"/>
    <property type="project" value="InterPro"/>
</dbReference>
<dbReference type="InterPro" id="IPR050647">
    <property type="entry name" value="Plant_LRR-RLKs"/>
</dbReference>
<dbReference type="Pfam" id="PF00069">
    <property type="entry name" value="Pkinase"/>
    <property type="match status" value="1"/>
</dbReference>
<dbReference type="EMBL" id="JAXIOK010000014">
    <property type="protein sequence ID" value="KAK4755244.1"/>
    <property type="molecule type" value="Genomic_DNA"/>
</dbReference>
<dbReference type="SUPFAM" id="SSF52058">
    <property type="entry name" value="L domain-like"/>
    <property type="match status" value="1"/>
</dbReference>
<dbReference type="Gene3D" id="3.30.200.20">
    <property type="entry name" value="Phosphorylase Kinase, domain 1"/>
    <property type="match status" value="1"/>
</dbReference>
<dbReference type="SMART" id="SM00369">
    <property type="entry name" value="LRR_TYP"/>
    <property type="match status" value="4"/>
</dbReference>
<evidence type="ECO:0000313" key="16">
    <source>
        <dbReference type="Proteomes" id="UP001345219"/>
    </source>
</evidence>
<dbReference type="Gene3D" id="1.10.510.10">
    <property type="entry name" value="Transferase(Phosphotransferase) domain 1"/>
    <property type="match status" value="1"/>
</dbReference>
<evidence type="ECO:0000256" key="8">
    <source>
        <dbReference type="ARBA" id="ARBA00022989"/>
    </source>
</evidence>
<keyword evidence="7" id="KW-0067">ATP-binding</keyword>
<evidence type="ECO:0000256" key="13">
    <source>
        <dbReference type="SAM" id="Phobius"/>
    </source>
</evidence>
<keyword evidence="5" id="KW-0677">Repeat</keyword>
<evidence type="ECO:0000256" key="1">
    <source>
        <dbReference type="ARBA" id="ARBA00004167"/>
    </source>
</evidence>
<dbReference type="PANTHER" id="PTHR48056">
    <property type="entry name" value="LRR RECEPTOR-LIKE SERINE/THREONINE-PROTEIN KINASE-RELATED"/>
    <property type="match status" value="1"/>
</dbReference>
<evidence type="ECO:0000256" key="6">
    <source>
        <dbReference type="ARBA" id="ARBA00022741"/>
    </source>
</evidence>
<keyword evidence="16" id="KW-1185">Reference proteome</keyword>
<keyword evidence="10" id="KW-0675">Receptor</keyword>
<organism evidence="15 16">
    <name type="scientific">Trapa incisa</name>
    <dbReference type="NCBI Taxonomy" id="236973"/>
    <lineage>
        <taxon>Eukaryota</taxon>
        <taxon>Viridiplantae</taxon>
        <taxon>Streptophyta</taxon>
        <taxon>Embryophyta</taxon>
        <taxon>Tracheophyta</taxon>
        <taxon>Spermatophyta</taxon>
        <taxon>Magnoliopsida</taxon>
        <taxon>eudicotyledons</taxon>
        <taxon>Gunneridae</taxon>
        <taxon>Pentapetalae</taxon>
        <taxon>rosids</taxon>
        <taxon>malvids</taxon>
        <taxon>Myrtales</taxon>
        <taxon>Lythraceae</taxon>
        <taxon>Trapa</taxon>
    </lineage>
</organism>
<dbReference type="FunFam" id="3.30.200.20:FF:000125">
    <property type="entry name" value="Protein STRUBBELIG-RECEPTOR FAMILY 8"/>
    <property type="match status" value="1"/>
</dbReference>
<dbReference type="GO" id="GO:0033612">
    <property type="term" value="F:receptor serine/threonine kinase binding"/>
    <property type="evidence" value="ECO:0007669"/>
    <property type="project" value="TreeGrafter"/>
</dbReference>
<dbReference type="FunFam" id="3.80.10.10:FF:000062">
    <property type="entry name" value="protein STRUBBELIG-RECEPTOR FAMILY 3"/>
    <property type="match status" value="1"/>
</dbReference>
<evidence type="ECO:0000256" key="7">
    <source>
        <dbReference type="ARBA" id="ARBA00022840"/>
    </source>
</evidence>